<keyword evidence="8 15" id="KW-0269">Exonuclease</keyword>
<proteinExistence type="inferred from homology"/>
<evidence type="ECO:0000256" key="11">
    <source>
        <dbReference type="ARBA" id="ARBA00023014"/>
    </source>
</evidence>
<evidence type="ECO:0000256" key="8">
    <source>
        <dbReference type="ARBA" id="ARBA00022839"/>
    </source>
</evidence>
<dbReference type="Pfam" id="PF06733">
    <property type="entry name" value="DEAD_2"/>
    <property type="match status" value="1"/>
</dbReference>
<keyword evidence="3" id="KW-0479">Metal-binding</keyword>
<dbReference type="EC" id="3.1.-.-" evidence="15"/>
<dbReference type="FunFam" id="3.30.420.10:FF:000045">
    <property type="entry name" value="3'-5' exonuclease DinG"/>
    <property type="match status" value="1"/>
</dbReference>
<sequence length="937" mass="103522">MNNRIYVAIDVETTGLQSGLDEIIEVAAVTFRGREILDRFERLVRPRQSVPLKITRLTGIDPAALAKAPRFNEIGAELARFIGNRPIVGHSISFDLTMLRAQGMNFNQPVYDTFDLATLLLPQATSYKLSALAARLGIPHPDAHRALNDAEVTAQLFAELTERMLQLDLATLGEMVRLMGKIGLPLRDLFEEALRQKARNAFHEPIAAPPEPAEALAPDLPPLRPTGDARPLDLEAIGAFFSPDGPFGRTFSGYEPRPPQVEMARAVAQAFNQSEPLIVEAGTGTGKSMAYLAPATMYAVQRGERVVISTNTINLQDQLYNKDIPDLQRIFAAAGLPPFRAALLKGRSNYLCLKRYHELRRSENLAIEEVRALLKIQLWLPTTTSGDRTELPLVDREQAAWNKVNVSVETCTGARCPHFRECYFFRARRAAEAAHVVVVNHALLIADLAAASQVLPPYDHLVIDEAHNLEDVATDQLSFNLDQAGLLKFLDDLFQTGGAQVVSGLLSELPVVLTELGGGGAAGERIAAAIERMRPTLIRARTAVYECFNLLTRFVQLDTEAGGQYDPRLRLTKGVRQRPEWQEIERAWQNLSDMLAAIGNELAVIEEQVRELNEASGELDDVLVRTEVLRRFATDARVRSGHVIFGDDDSICWLTYDRQRDTLTLTAAPLSVAEILQSQLFTQKQTSILASATLSIAGDFAFVKSRIGLAEGQELMLDSPFDYEQQALVYIPNDIPEPNQRGYQQMIEQAIIDLALASGGRMLALFTASNALRQTYTAIQETLEDHGIGVMAQGIDGSRRALVDRLKEFPRSVLLGTNSFWEGVDVVGDALSVLVITKLPFAVPTDPIVAARSEQFADPFSEYSVPQSILRFKQGFGRLIRSRDDRGIVVVLDRRLLTKKYGQQFLDSLPHTRVRTGPLANLPGLVARFLQAKNGGA</sequence>
<keyword evidence="16" id="KW-0175">Coiled coil</keyword>
<comment type="function">
    <text evidence="15">3'-5' exonuclease.</text>
</comment>
<evidence type="ECO:0000256" key="15">
    <source>
        <dbReference type="HAMAP-Rule" id="MF_02206"/>
    </source>
</evidence>
<keyword evidence="5" id="KW-0227">DNA damage</keyword>
<dbReference type="InterPro" id="IPR006935">
    <property type="entry name" value="Helicase/UvrB_N"/>
</dbReference>
<dbReference type="CDD" id="cd06127">
    <property type="entry name" value="DEDDh"/>
    <property type="match status" value="1"/>
</dbReference>
<evidence type="ECO:0000259" key="17">
    <source>
        <dbReference type="PROSITE" id="PS51193"/>
    </source>
</evidence>
<dbReference type="GO" id="GO:0051539">
    <property type="term" value="F:4 iron, 4 sulfur cluster binding"/>
    <property type="evidence" value="ECO:0007669"/>
    <property type="project" value="UniProtKB-KW"/>
</dbReference>
<dbReference type="InterPro" id="IPR036397">
    <property type="entry name" value="RNaseH_sf"/>
</dbReference>
<name>A0A178MD16_9CHLR</name>
<accession>A0A178MD16</accession>
<dbReference type="GO" id="GO:0006260">
    <property type="term" value="P:DNA replication"/>
    <property type="evidence" value="ECO:0007669"/>
    <property type="project" value="InterPro"/>
</dbReference>
<reference evidence="18 19" key="1">
    <citation type="submission" date="2016-04" db="EMBL/GenBank/DDBJ databases">
        <title>Chloroflexus islandicus sp. nov., a thermophilic filamentous anoxygenic phototrophic bacterium from geyser Strokkur (Iceland).</title>
        <authorList>
            <person name="Gaisin V.A."/>
            <person name="Kalashnikov A.M."/>
            <person name="Sukhacheva M.V."/>
            <person name="Grouzdev D.S."/>
            <person name="Ivanov T.M."/>
            <person name="Kuznetsov B."/>
            <person name="Gorlenko V.M."/>
        </authorList>
    </citation>
    <scope>NUCLEOTIDE SEQUENCE [LARGE SCALE GENOMIC DNA]</scope>
    <source>
        <strain evidence="19">isl-2</strain>
    </source>
</reference>
<dbReference type="GO" id="GO:0005524">
    <property type="term" value="F:ATP binding"/>
    <property type="evidence" value="ECO:0007669"/>
    <property type="project" value="UniProtKB-UniRule"/>
</dbReference>
<dbReference type="InterPro" id="IPR014001">
    <property type="entry name" value="Helicase_ATP-bd"/>
</dbReference>
<dbReference type="Pfam" id="PF00929">
    <property type="entry name" value="RNase_T"/>
    <property type="match status" value="1"/>
</dbReference>
<dbReference type="SMART" id="SM00488">
    <property type="entry name" value="DEXDc2"/>
    <property type="match status" value="1"/>
</dbReference>
<dbReference type="InterPro" id="IPR013520">
    <property type="entry name" value="Ribonucl_H"/>
</dbReference>
<dbReference type="SUPFAM" id="SSF52540">
    <property type="entry name" value="P-loop containing nucleoside triphosphate hydrolases"/>
    <property type="match status" value="2"/>
</dbReference>
<comment type="caution">
    <text evidence="18">The sequence shown here is derived from an EMBL/GenBank/DDBJ whole genome shotgun (WGS) entry which is preliminary data.</text>
</comment>
<feature type="coiled-coil region" evidence="16">
    <location>
        <begin position="595"/>
        <end position="625"/>
    </location>
</feature>
<evidence type="ECO:0000256" key="2">
    <source>
        <dbReference type="ARBA" id="ARBA00022722"/>
    </source>
</evidence>
<evidence type="ECO:0000256" key="7">
    <source>
        <dbReference type="ARBA" id="ARBA00022806"/>
    </source>
</evidence>
<dbReference type="PANTHER" id="PTHR11472:SF34">
    <property type="entry name" value="REGULATOR OF TELOMERE ELONGATION HELICASE 1"/>
    <property type="match status" value="1"/>
</dbReference>
<dbReference type="Pfam" id="PF04851">
    <property type="entry name" value="ResIII"/>
    <property type="match status" value="1"/>
</dbReference>
<keyword evidence="19" id="KW-1185">Reference proteome</keyword>
<dbReference type="GO" id="GO:0008408">
    <property type="term" value="F:3'-5' exonuclease activity"/>
    <property type="evidence" value="ECO:0007669"/>
    <property type="project" value="UniProtKB-UniRule"/>
</dbReference>
<evidence type="ECO:0000256" key="16">
    <source>
        <dbReference type="SAM" id="Coils"/>
    </source>
</evidence>
<dbReference type="HAMAP" id="MF_02206">
    <property type="entry name" value="DinG_exonucl"/>
    <property type="match status" value="1"/>
</dbReference>
<dbReference type="GO" id="GO:0003678">
    <property type="term" value="F:DNA helicase activity"/>
    <property type="evidence" value="ECO:0007669"/>
    <property type="project" value="InterPro"/>
</dbReference>
<keyword evidence="2 15" id="KW-0540">Nuclease</keyword>
<dbReference type="Pfam" id="PF13307">
    <property type="entry name" value="Helicase_C_2"/>
    <property type="match status" value="1"/>
</dbReference>
<dbReference type="InterPro" id="IPR010614">
    <property type="entry name" value="RAD3-like_helicase_DEAD"/>
</dbReference>
<dbReference type="EMBL" id="LWQS01000049">
    <property type="protein sequence ID" value="OAN45935.1"/>
    <property type="molecule type" value="Genomic_DNA"/>
</dbReference>
<dbReference type="PANTHER" id="PTHR11472">
    <property type="entry name" value="DNA REPAIR DEAD HELICASE RAD3/XP-D SUBFAMILY MEMBER"/>
    <property type="match status" value="1"/>
</dbReference>
<dbReference type="InterPro" id="IPR014013">
    <property type="entry name" value="Helic_SF1/SF2_ATP-bd_DinG/Rad3"/>
</dbReference>
<keyword evidence="6 15" id="KW-0378">Hydrolase</keyword>
<evidence type="ECO:0000256" key="9">
    <source>
        <dbReference type="ARBA" id="ARBA00022840"/>
    </source>
</evidence>
<dbReference type="GO" id="GO:0016818">
    <property type="term" value="F:hydrolase activity, acting on acid anhydrides, in phosphorus-containing anhydrides"/>
    <property type="evidence" value="ECO:0007669"/>
    <property type="project" value="InterPro"/>
</dbReference>
<dbReference type="GO" id="GO:0003677">
    <property type="term" value="F:DNA binding"/>
    <property type="evidence" value="ECO:0007669"/>
    <property type="project" value="UniProtKB-KW"/>
</dbReference>
<dbReference type="InterPro" id="IPR006054">
    <property type="entry name" value="DnaQ"/>
</dbReference>
<dbReference type="AlphaFoldDB" id="A0A178MD16"/>
<keyword evidence="11" id="KW-0411">Iron-sulfur</keyword>
<keyword evidence="10" id="KW-0408">Iron</keyword>
<keyword evidence="7" id="KW-0347">Helicase</keyword>
<dbReference type="SMART" id="SM00491">
    <property type="entry name" value="HELICc2"/>
    <property type="match status" value="1"/>
</dbReference>
<evidence type="ECO:0000256" key="10">
    <source>
        <dbReference type="ARBA" id="ARBA00023004"/>
    </source>
</evidence>
<evidence type="ECO:0000256" key="1">
    <source>
        <dbReference type="ARBA" id="ARBA00022485"/>
    </source>
</evidence>
<comment type="similarity">
    <text evidence="15">Belongs to the helicase family. DinG subfamily. Type 2 sub-subfamily.</text>
</comment>
<organism evidence="18 19">
    <name type="scientific">Chloroflexus islandicus</name>
    <dbReference type="NCBI Taxonomy" id="1707952"/>
    <lineage>
        <taxon>Bacteria</taxon>
        <taxon>Bacillati</taxon>
        <taxon>Chloroflexota</taxon>
        <taxon>Chloroflexia</taxon>
        <taxon>Chloroflexales</taxon>
        <taxon>Chloroflexineae</taxon>
        <taxon>Chloroflexaceae</taxon>
        <taxon>Chloroflexus</taxon>
    </lineage>
</organism>
<dbReference type="InterPro" id="IPR045028">
    <property type="entry name" value="DinG/Rad3-like"/>
</dbReference>
<dbReference type="SUPFAM" id="SSF53098">
    <property type="entry name" value="Ribonuclease H-like"/>
    <property type="match status" value="1"/>
</dbReference>
<dbReference type="InterPro" id="IPR012337">
    <property type="entry name" value="RNaseH-like_sf"/>
</dbReference>
<dbReference type="SMART" id="SM00487">
    <property type="entry name" value="DEXDc"/>
    <property type="match status" value="1"/>
</dbReference>
<dbReference type="SMART" id="SM00479">
    <property type="entry name" value="EXOIII"/>
    <property type="match status" value="1"/>
</dbReference>
<dbReference type="InterPro" id="IPR006554">
    <property type="entry name" value="Helicase-like_DEXD_c2"/>
</dbReference>
<dbReference type="GO" id="GO:0003887">
    <property type="term" value="F:DNA-directed DNA polymerase activity"/>
    <property type="evidence" value="ECO:0007669"/>
    <property type="project" value="InterPro"/>
</dbReference>
<dbReference type="OrthoDB" id="9803913at2"/>
<dbReference type="RefSeq" id="WP_066786438.1">
    <property type="nucleotide sequence ID" value="NZ_LWQS01000049.1"/>
</dbReference>
<dbReference type="GO" id="GO:0006281">
    <property type="term" value="P:DNA repair"/>
    <property type="evidence" value="ECO:0007669"/>
    <property type="project" value="UniProtKB-KW"/>
</dbReference>
<dbReference type="InterPro" id="IPR006555">
    <property type="entry name" value="ATP-dep_Helicase_C"/>
</dbReference>
<evidence type="ECO:0000313" key="19">
    <source>
        <dbReference type="Proteomes" id="UP000078287"/>
    </source>
</evidence>
<dbReference type="GO" id="GO:0046872">
    <property type="term" value="F:metal ion binding"/>
    <property type="evidence" value="ECO:0007669"/>
    <property type="project" value="UniProtKB-KW"/>
</dbReference>
<keyword evidence="13" id="KW-0234">DNA repair</keyword>
<feature type="short sequence motif" description="DEAH box" evidence="15">
    <location>
        <begin position="464"/>
        <end position="467"/>
    </location>
</feature>
<dbReference type="NCBIfam" id="TIGR00573">
    <property type="entry name" value="dnaq"/>
    <property type="match status" value="1"/>
</dbReference>
<dbReference type="PROSITE" id="PS51193">
    <property type="entry name" value="HELICASE_ATP_BIND_2"/>
    <property type="match status" value="1"/>
</dbReference>
<dbReference type="Proteomes" id="UP000078287">
    <property type="component" value="Unassembled WGS sequence"/>
</dbReference>
<keyword evidence="12" id="KW-0238">DNA-binding</keyword>
<protein>
    <recommendedName>
        <fullName evidence="15">3'-5' exonuclease DinG</fullName>
        <ecNumber evidence="15">3.1.-.-</ecNumber>
    </recommendedName>
</protein>
<feature type="domain" description="Helicase ATP-binding" evidence="17">
    <location>
        <begin position="246"/>
        <end position="516"/>
    </location>
</feature>
<evidence type="ECO:0000256" key="5">
    <source>
        <dbReference type="ARBA" id="ARBA00022763"/>
    </source>
</evidence>
<evidence type="ECO:0000256" key="14">
    <source>
        <dbReference type="ARBA" id="ARBA00023235"/>
    </source>
</evidence>
<keyword evidence="4 15" id="KW-0547">Nucleotide-binding</keyword>
<evidence type="ECO:0000256" key="12">
    <source>
        <dbReference type="ARBA" id="ARBA00023125"/>
    </source>
</evidence>
<dbReference type="Gene3D" id="3.40.50.300">
    <property type="entry name" value="P-loop containing nucleotide triphosphate hydrolases"/>
    <property type="match status" value="2"/>
</dbReference>
<gene>
    <name evidence="15" type="primary">dinG</name>
    <name evidence="18" type="ORF">A6A03_01340</name>
</gene>
<evidence type="ECO:0000256" key="13">
    <source>
        <dbReference type="ARBA" id="ARBA00023204"/>
    </source>
</evidence>
<keyword evidence="1" id="KW-0004">4Fe-4S</keyword>
<feature type="binding site" evidence="15">
    <location>
        <begin position="281"/>
        <end position="288"/>
    </location>
    <ligand>
        <name>ATP</name>
        <dbReference type="ChEBI" id="CHEBI:30616"/>
    </ligand>
</feature>
<evidence type="ECO:0000256" key="3">
    <source>
        <dbReference type="ARBA" id="ARBA00022723"/>
    </source>
</evidence>
<dbReference type="InterPro" id="IPR027417">
    <property type="entry name" value="P-loop_NTPase"/>
</dbReference>
<dbReference type="InterPro" id="IPR006310">
    <property type="entry name" value="DinG"/>
</dbReference>
<dbReference type="STRING" id="1707952.A6A03_01340"/>
<evidence type="ECO:0000313" key="18">
    <source>
        <dbReference type="EMBL" id="OAN45935.1"/>
    </source>
</evidence>
<keyword evidence="9 15" id="KW-0067">ATP-binding</keyword>
<keyword evidence="14" id="KW-0413">Isomerase</keyword>
<evidence type="ECO:0000256" key="6">
    <source>
        <dbReference type="ARBA" id="ARBA00022801"/>
    </source>
</evidence>
<evidence type="ECO:0000256" key="4">
    <source>
        <dbReference type="ARBA" id="ARBA00022741"/>
    </source>
</evidence>
<dbReference type="Gene3D" id="3.30.420.10">
    <property type="entry name" value="Ribonuclease H-like superfamily/Ribonuclease H"/>
    <property type="match status" value="1"/>
</dbReference>